<evidence type="ECO:0000259" key="2">
    <source>
        <dbReference type="Pfam" id="PF25154"/>
    </source>
</evidence>
<proteinExistence type="predicted"/>
<comment type="caution">
    <text evidence="3">The sequence shown here is derived from an EMBL/GenBank/DDBJ whole genome shotgun (WGS) entry which is preliminary data.</text>
</comment>
<feature type="domain" description="AP-5 complex subunit zeta-1 ARM repeats" evidence="1">
    <location>
        <begin position="34"/>
        <end position="159"/>
    </location>
</feature>
<sequence length="576" mass="64125">MEKESENRDRDWDFHLRSLSQNARDSTLANDPASDPSVLHTVKKLHEICKAEKSEDLVARVYPQMNKLFQRAVAASLSQTRTSNGLLLLAILQFILDFGELVLHDADASLRTFFRSCLSREFADPVVAEATIDFLNQNRKKLLCTFPSLLPQFFPLLLKLIAWNGLKLEKSFLKIFPGVMSPGSFLPLFPSLVDLPILVVALEKVERSSGSLIGSSIASIQKSTAPEMLLALMDEAYTGSTIEDRAGDSGTEDGNNIDVADSLFLDLLKDENDGLAERQWTSPGTAAALQVATNTPQSERLRQALQMTPRILDIYFRIALRDVNKSLSCALLPLLMSRNSTIFPDKVFAYEVRKRLLKFMLAAFQRSPEFIALLKKPIIDRLGEAYENPAKMELALQLCWAIGEHGGGGRSHKDAARELFESLELLLYENLSSSRLGLNQDSTLRSPDATFRKSSQARLLCFVVTAIAKLATNHRELLPRAQVSLGKVARSRNADMRVWRRANDYLGLMKEPAICKSILGPPSGHERSPGTVNWSEGGSKMIAHIPFYILGEQEGPPFHDFSYSDVFPSKESQPVS</sequence>
<evidence type="ECO:0000313" key="4">
    <source>
        <dbReference type="Proteomes" id="UP001177140"/>
    </source>
</evidence>
<dbReference type="Proteomes" id="UP001177140">
    <property type="component" value="Unassembled WGS sequence"/>
</dbReference>
<protein>
    <recommendedName>
        <fullName evidence="5">AP-5 complex subunit zeta-1</fullName>
    </recommendedName>
</protein>
<gene>
    <name evidence="3" type="ORF">MKW94_025531</name>
</gene>
<reference evidence="3" key="1">
    <citation type="submission" date="2022-03" db="EMBL/GenBank/DDBJ databases">
        <title>A functionally conserved STORR gene fusion in Papaver species that diverged 16.8 million years ago.</title>
        <authorList>
            <person name="Catania T."/>
        </authorList>
    </citation>
    <scope>NUCLEOTIDE SEQUENCE</scope>
    <source>
        <strain evidence="3">S-191538</strain>
    </source>
</reference>
<dbReference type="Pfam" id="PF25154">
    <property type="entry name" value="TPR_AP5Z1_C"/>
    <property type="match status" value="1"/>
</dbReference>
<evidence type="ECO:0000313" key="3">
    <source>
        <dbReference type="EMBL" id="MCL7034525.1"/>
    </source>
</evidence>
<evidence type="ECO:0000259" key="1">
    <source>
        <dbReference type="Pfam" id="PF14764"/>
    </source>
</evidence>
<dbReference type="Pfam" id="PF14764">
    <property type="entry name" value="SPG48"/>
    <property type="match status" value="1"/>
</dbReference>
<dbReference type="InterPro" id="IPR056856">
    <property type="entry name" value="TPR_AP5Z1_C"/>
</dbReference>
<dbReference type="PANTHER" id="PTHR47885">
    <property type="entry name" value="AP-5 COMPLEX SUBUNIT ZETA-1"/>
    <property type="match status" value="1"/>
</dbReference>
<dbReference type="InterPro" id="IPR055450">
    <property type="entry name" value="AP5Z1_ARM"/>
</dbReference>
<organism evidence="3 4">
    <name type="scientific">Papaver nudicaule</name>
    <name type="common">Iceland poppy</name>
    <dbReference type="NCBI Taxonomy" id="74823"/>
    <lineage>
        <taxon>Eukaryota</taxon>
        <taxon>Viridiplantae</taxon>
        <taxon>Streptophyta</taxon>
        <taxon>Embryophyta</taxon>
        <taxon>Tracheophyta</taxon>
        <taxon>Spermatophyta</taxon>
        <taxon>Magnoliopsida</taxon>
        <taxon>Ranunculales</taxon>
        <taxon>Papaveraceae</taxon>
        <taxon>Papaveroideae</taxon>
        <taxon>Papaver</taxon>
    </lineage>
</organism>
<evidence type="ECO:0008006" key="5">
    <source>
        <dbReference type="Google" id="ProtNLM"/>
    </source>
</evidence>
<dbReference type="AlphaFoldDB" id="A0AA41SGL2"/>
<accession>A0AA41SGL2</accession>
<feature type="domain" description="AP-5 complex subunit zeta-1 C-terminal TPR" evidence="2">
    <location>
        <begin position="290"/>
        <end position="524"/>
    </location>
</feature>
<keyword evidence="4" id="KW-1185">Reference proteome</keyword>
<name>A0AA41SGL2_PAPNU</name>
<dbReference type="InterPro" id="IPR016024">
    <property type="entry name" value="ARM-type_fold"/>
</dbReference>
<dbReference type="SUPFAM" id="SSF48371">
    <property type="entry name" value="ARM repeat"/>
    <property type="match status" value="1"/>
</dbReference>
<dbReference type="PANTHER" id="PTHR47885:SF1">
    <property type="entry name" value="AP-5 COMPLEX SUBUNIT ZETA-1"/>
    <property type="match status" value="1"/>
</dbReference>
<dbReference type="EMBL" id="JAJJMA010146436">
    <property type="protein sequence ID" value="MCL7034525.1"/>
    <property type="molecule type" value="Genomic_DNA"/>
</dbReference>